<evidence type="ECO:0000313" key="7">
    <source>
        <dbReference type="EMBL" id="MFI6504580.1"/>
    </source>
</evidence>
<feature type="transmembrane region" description="Helical" evidence="5">
    <location>
        <begin position="126"/>
        <end position="147"/>
    </location>
</feature>
<feature type="transmembrane region" description="Helical" evidence="5">
    <location>
        <begin position="296"/>
        <end position="316"/>
    </location>
</feature>
<feature type="transmembrane region" description="Helical" evidence="5">
    <location>
        <begin position="357"/>
        <end position="378"/>
    </location>
</feature>
<dbReference type="PANTHER" id="PTHR23527">
    <property type="entry name" value="BLL3282 PROTEIN"/>
    <property type="match status" value="1"/>
</dbReference>
<accession>A0ABW7Z8U4</accession>
<keyword evidence="2 5" id="KW-0812">Transmembrane</keyword>
<dbReference type="InterPro" id="IPR036259">
    <property type="entry name" value="MFS_trans_sf"/>
</dbReference>
<dbReference type="RefSeq" id="WP_397090533.1">
    <property type="nucleotide sequence ID" value="NZ_JBITGY010000015.1"/>
</dbReference>
<dbReference type="PROSITE" id="PS50850">
    <property type="entry name" value="MFS"/>
    <property type="match status" value="1"/>
</dbReference>
<feature type="transmembrane region" description="Helical" evidence="5">
    <location>
        <begin position="328"/>
        <end position="351"/>
    </location>
</feature>
<dbReference type="SUPFAM" id="SSF103473">
    <property type="entry name" value="MFS general substrate transporter"/>
    <property type="match status" value="1"/>
</dbReference>
<feature type="transmembrane region" description="Helical" evidence="5">
    <location>
        <begin position="91"/>
        <end position="114"/>
    </location>
</feature>
<evidence type="ECO:0000256" key="5">
    <source>
        <dbReference type="SAM" id="Phobius"/>
    </source>
</evidence>
<dbReference type="InterPro" id="IPR052952">
    <property type="entry name" value="MFS-Transporter"/>
</dbReference>
<organism evidence="7 8">
    <name type="scientific">Nonomuraea typhae</name>
    <dbReference type="NCBI Taxonomy" id="2603600"/>
    <lineage>
        <taxon>Bacteria</taxon>
        <taxon>Bacillati</taxon>
        <taxon>Actinomycetota</taxon>
        <taxon>Actinomycetes</taxon>
        <taxon>Streptosporangiales</taxon>
        <taxon>Streptosporangiaceae</taxon>
        <taxon>Nonomuraea</taxon>
    </lineage>
</organism>
<evidence type="ECO:0000256" key="1">
    <source>
        <dbReference type="ARBA" id="ARBA00004651"/>
    </source>
</evidence>
<proteinExistence type="predicted"/>
<feature type="transmembrane region" description="Helical" evidence="5">
    <location>
        <begin position="269"/>
        <end position="290"/>
    </location>
</feature>
<dbReference type="Proteomes" id="UP001612741">
    <property type="component" value="Unassembled WGS sequence"/>
</dbReference>
<name>A0ABW7Z8U4_9ACTN</name>
<keyword evidence="8" id="KW-1185">Reference proteome</keyword>
<keyword evidence="4 5" id="KW-0472">Membrane</keyword>
<feature type="transmembrane region" description="Helical" evidence="5">
    <location>
        <begin position="153"/>
        <end position="174"/>
    </location>
</feature>
<gene>
    <name evidence="7" type="ORF">ACIBG2_44845</name>
</gene>
<reference evidence="7 8" key="1">
    <citation type="submission" date="2024-10" db="EMBL/GenBank/DDBJ databases">
        <title>The Natural Products Discovery Center: Release of the First 8490 Sequenced Strains for Exploring Actinobacteria Biosynthetic Diversity.</title>
        <authorList>
            <person name="Kalkreuter E."/>
            <person name="Kautsar S.A."/>
            <person name="Yang D."/>
            <person name="Bader C.D."/>
            <person name="Teijaro C.N."/>
            <person name="Fluegel L."/>
            <person name="Davis C.M."/>
            <person name="Simpson J.R."/>
            <person name="Lauterbach L."/>
            <person name="Steele A.D."/>
            <person name="Gui C."/>
            <person name="Meng S."/>
            <person name="Li G."/>
            <person name="Viehrig K."/>
            <person name="Ye F."/>
            <person name="Su P."/>
            <person name="Kiefer A.F."/>
            <person name="Nichols A."/>
            <person name="Cepeda A.J."/>
            <person name="Yan W."/>
            <person name="Fan B."/>
            <person name="Jiang Y."/>
            <person name="Adhikari A."/>
            <person name="Zheng C.-J."/>
            <person name="Schuster L."/>
            <person name="Cowan T.M."/>
            <person name="Smanski M.J."/>
            <person name="Chevrette M.G."/>
            <person name="De Carvalho L.P.S."/>
            <person name="Shen B."/>
        </authorList>
    </citation>
    <scope>NUCLEOTIDE SEQUENCE [LARGE SCALE GENOMIC DNA]</scope>
    <source>
        <strain evidence="7 8">NPDC050545</strain>
    </source>
</reference>
<dbReference type="PANTHER" id="PTHR23527:SF1">
    <property type="entry name" value="BLL3282 PROTEIN"/>
    <property type="match status" value="1"/>
</dbReference>
<comment type="subcellular location">
    <subcellularLocation>
        <location evidence="1">Cell membrane</location>
        <topology evidence="1">Multi-pass membrane protein</topology>
    </subcellularLocation>
</comment>
<evidence type="ECO:0000259" key="6">
    <source>
        <dbReference type="PROSITE" id="PS50850"/>
    </source>
</evidence>
<feature type="transmembrane region" description="Helical" evidence="5">
    <location>
        <begin position="236"/>
        <end position="257"/>
    </location>
</feature>
<evidence type="ECO:0000256" key="2">
    <source>
        <dbReference type="ARBA" id="ARBA00022692"/>
    </source>
</evidence>
<feature type="transmembrane region" description="Helical" evidence="5">
    <location>
        <begin position="34"/>
        <end position="59"/>
    </location>
</feature>
<keyword evidence="3 5" id="KW-1133">Transmembrane helix</keyword>
<comment type="caution">
    <text evidence="7">The sequence shown here is derived from an EMBL/GenBank/DDBJ whole genome shotgun (WGS) entry which is preliminary data.</text>
</comment>
<evidence type="ECO:0000256" key="4">
    <source>
        <dbReference type="ARBA" id="ARBA00023136"/>
    </source>
</evidence>
<dbReference type="EMBL" id="JBITGY010000015">
    <property type="protein sequence ID" value="MFI6504580.1"/>
    <property type="molecule type" value="Genomic_DNA"/>
</dbReference>
<feature type="transmembrane region" description="Helical" evidence="5">
    <location>
        <begin position="66"/>
        <end position="85"/>
    </location>
</feature>
<sequence>MLGLGVNAHASVTLGLFGLPLVMPDIQRDFHVSLPVAAVIGNAPGIGILFALVAWGVLADRRGERLVLAAGVGAAAVCFLAAAFVRTPWALVLLLALAGAAGSAAMVGGGRIVLRWFEPPERGVAMGLRQVSYTLGMALAGFLLPAVSAAHGLPGVLLVCSGCCLAAALLAGLLPGEPPGQPAGQEAQKAASPYRDRALWRVHGTSALHVVPQIVVSTYGVACLVDVYGWDKVHAGQLFGAAAIGGAVVRIAVGRWSDRTGLRMRPLRIITVTAAAVLTLLVVAQAGAVHPAAGPVTLALAAVITVAGNGLAYLAAGELAGPGWAGRVLGTHNGIQNVVALVSAPLLGVLIARAGFWAGFAAGLALCLVSLPVIPLGSERGRALKSPRERHERVRGAPHP</sequence>
<dbReference type="Gene3D" id="1.20.1250.20">
    <property type="entry name" value="MFS general substrate transporter like domains"/>
    <property type="match status" value="2"/>
</dbReference>
<evidence type="ECO:0000313" key="8">
    <source>
        <dbReference type="Proteomes" id="UP001612741"/>
    </source>
</evidence>
<dbReference type="InterPro" id="IPR020846">
    <property type="entry name" value="MFS_dom"/>
</dbReference>
<dbReference type="Pfam" id="PF07690">
    <property type="entry name" value="MFS_1"/>
    <property type="match status" value="1"/>
</dbReference>
<dbReference type="InterPro" id="IPR011701">
    <property type="entry name" value="MFS"/>
</dbReference>
<evidence type="ECO:0000256" key="3">
    <source>
        <dbReference type="ARBA" id="ARBA00022989"/>
    </source>
</evidence>
<feature type="domain" description="Major facilitator superfamily (MFS) profile" evidence="6">
    <location>
        <begin position="1"/>
        <end position="382"/>
    </location>
</feature>
<protein>
    <submittedName>
        <fullName evidence="7">MFS transporter</fullName>
    </submittedName>
</protein>
<feature type="transmembrane region" description="Helical" evidence="5">
    <location>
        <begin position="207"/>
        <end position="230"/>
    </location>
</feature>